<name>A0AC35TG96_9BILA</name>
<organism evidence="1 2">
    <name type="scientific">Rhabditophanes sp. KR3021</name>
    <dbReference type="NCBI Taxonomy" id="114890"/>
    <lineage>
        <taxon>Eukaryota</taxon>
        <taxon>Metazoa</taxon>
        <taxon>Ecdysozoa</taxon>
        <taxon>Nematoda</taxon>
        <taxon>Chromadorea</taxon>
        <taxon>Rhabditida</taxon>
        <taxon>Tylenchina</taxon>
        <taxon>Panagrolaimomorpha</taxon>
        <taxon>Strongyloidoidea</taxon>
        <taxon>Alloionematidae</taxon>
        <taxon>Rhabditophanes</taxon>
    </lineage>
</organism>
<evidence type="ECO:0000313" key="1">
    <source>
        <dbReference type="Proteomes" id="UP000095286"/>
    </source>
</evidence>
<protein>
    <submittedName>
        <fullName evidence="2">Uncharacterized protein</fullName>
    </submittedName>
</protein>
<reference evidence="2" key="1">
    <citation type="submission" date="2016-11" db="UniProtKB">
        <authorList>
            <consortium name="WormBaseParasite"/>
        </authorList>
    </citation>
    <scope>IDENTIFICATION</scope>
    <source>
        <strain evidence="2">KR3021</strain>
    </source>
</reference>
<proteinExistence type="predicted"/>
<dbReference type="WBParaSite" id="RSKR_0000022850.1">
    <property type="protein sequence ID" value="RSKR_0000022850.1"/>
    <property type="gene ID" value="RSKR_0000022850"/>
</dbReference>
<dbReference type="Proteomes" id="UP000095286">
    <property type="component" value="Unplaced"/>
</dbReference>
<accession>A0AC35TG96</accession>
<sequence length="67" mass="7945">MMNFCRCQSGSLSKFLRADDTDEILQREEDFDALEPRQQARQKNGQTLNISRFSKNLGRRILQTYFQ</sequence>
<evidence type="ECO:0000313" key="2">
    <source>
        <dbReference type="WBParaSite" id="RSKR_0000022850.1"/>
    </source>
</evidence>